<dbReference type="SUPFAM" id="SSF56204">
    <property type="entry name" value="Hect, E3 ligase catalytic domain"/>
    <property type="match status" value="1"/>
</dbReference>
<dbReference type="Gene3D" id="3.90.1750.10">
    <property type="entry name" value="Hect, E3 ligase catalytic domains"/>
    <property type="match status" value="1"/>
</dbReference>
<dbReference type="Pfam" id="PF00632">
    <property type="entry name" value="HECT"/>
    <property type="match status" value="1"/>
</dbReference>
<evidence type="ECO:0000313" key="7">
    <source>
        <dbReference type="EMBL" id="MEQ2283610.1"/>
    </source>
</evidence>
<evidence type="ECO:0000256" key="1">
    <source>
        <dbReference type="ARBA" id="ARBA00000885"/>
    </source>
</evidence>
<evidence type="ECO:0000313" key="8">
    <source>
        <dbReference type="Proteomes" id="UP001469553"/>
    </source>
</evidence>
<reference evidence="7 8" key="1">
    <citation type="submission" date="2021-06" db="EMBL/GenBank/DDBJ databases">
        <authorList>
            <person name="Palmer J.M."/>
        </authorList>
    </citation>
    <scope>NUCLEOTIDE SEQUENCE [LARGE SCALE GENOMIC DNA]</scope>
    <source>
        <strain evidence="7 8">AS_MEX2019</strain>
        <tissue evidence="7">Muscle</tissue>
    </source>
</reference>
<dbReference type="EC" id="2.3.2.26" evidence="2"/>
<dbReference type="PANTHER" id="PTHR45700:SF8">
    <property type="entry name" value="HECT-TYPE E3 UBIQUITIN TRANSFERASE"/>
    <property type="match status" value="1"/>
</dbReference>
<dbReference type="Proteomes" id="UP001469553">
    <property type="component" value="Unassembled WGS sequence"/>
</dbReference>
<sequence>MASLPKLLQQLIEDSSGSGAPLEAGALTVDLEAARQAFDQMLAVPWIKQTVNLKGLLDLLIVSRRHIKSPEILLILLTCPLLQEDSNVMNGALRLAVVIGDLSEKTLTTLRSFWSSLSASILIRHIMVFKNALGFMLKNGLLETHDPGVRLLLEALKLLYKANKVGKSYKVPLSTFYVEEISSTLQLHVDVNLWLTFSKQEDNEQTPAIFCRYPFVFPLVCKVAVFNILACVMKEAHHVVHGMGFPWPQNFLGDALDSPVPVFQLTLRRTHLVEDTFRHLAAADHSVFKRELVVQFVDDRKIMNVNKKDFFLHVFDKLMDPESEMFMYNESRTLAWFPPKLKVEEKRYFLFGVLCGLALYNHNIIHLPFPLALFKKLLRVKTSLEDMREFEPVLAESWRCILEDYSPDEVEALETTFTVSWGDEEAELDPDEPGKLVTGSNRKEFVAACVNHAFNKSVERVFELFRRGFFKVCNMDVVEFFQSEELQTVMVGQENYDWEVFKENTLYEGDYHAGHPTIITFWQVFENLSAENKRKFLLFLTGCDRIPFLGMDVVRMTVAVLPDATEIHLPESLTCHFLLLLPMYKRYPVERTMETRLLQAINHNRGFWKD</sequence>
<feature type="active site" description="Glycyl thioester intermediate" evidence="5">
    <location>
        <position position="575"/>
    </location>
</feature>
<keyword evidence="8" id="KW-1185">Reference proteome</keyword>
<feature type="domain" description="HECT" evidence="6">
    <location>
        <begin position="308"/>
        <end position="607"/>
    </location>
</feature>
<comment type="caution">
    <text evidence="7">The sequence shown here is derived from an EMBL/GenBank/DDBJ whole genome shotgun (WGS) entry which is preliminary data.</text>
</comment>
<gene>
    <name evidence="7" type="ORF">AMECASPLE_013212</name>
</gene>
<dbReference type="PANTHER" id="PTHR45700">
    <property type="entry name" value="UBIQUITIN-PROTEIN LIGASE E3C"/>
    <property type="match status" value="1"/>
</dbReference>
<proteinExistence type="predicted"/>
<keyword evidence="3" id="KW-0808">Transferase</keyword>
<evidence type="ECO:0000256" key="4">
    <source>
        <dbReference type="ARBA" id="ARBA00022786"/>
    </source>
</evidence>
<accession>A0ABV0XQJ1</accession>
<dbReference type="EMBL" id="JAHRIP010010261">
    <property type="protein sequence ID" value="MEQ2283610.1"/>
    <property type="molecule type" value="Genomic_DNA"/>
</dbReference>
<dbReference type="InterPro" id="IPR000569">
    <property type="entry name" value="HECT_dom"/>
</dbReference>
<dbReference type="PROSITE" id="PS50237">
    <property type="entry name" value="HECT"/>
    <property type="match status" value="1"/>
</dbReference>
<evidence type="ECO:0000256" key="2">
    <source>
        <dbReference type="ARBA" id="ARBA00012485"/>
    </source>
</evidence>
<comment type="catalytic activity">
    <reaction evidence="1">
        <text>S-ubiquitinyl-[E2 ubiquitin-conjugating enzyme]-L-cysteine + [acceptor protein]-L-lysine = [E2 ubiquitin-conjugating enzyme]-L-cysteine + N(6)-ubiquitinyl-[acceptor protein]-L-lysine.</text>
        <dbReference type="EC" id="2.3.2.26"/>
    </reaction>
</comment>
<keyword evidence="4 5" id="KW-0833">Ubl conjugation pathway</keyword>
<evidence type="ECO:0000256" key="5">
    <source>
        <dbReference type="PROSITE-ProRule" id="PRU00104"/>
    </source>
</evidence>
<evidence type="ECO:0000259" key="6">
    <source>
        <dbReference type="PROSITE" id="PS50237"/>
    </source>
</evidence>
<dbReference type="Gene3D" id="3.30.2160.10">
    <property type="entry name" value="Hect, E3 ligase catalytic domain"/>
    <property type="match status" value="1"/>
</dbReference>
<dbReference type="InterPro" id="IPR035983">
    <property type="entry name" value="Hect_E3_ubiquitin_ligase"/>
</dbReference>
<organism evidence="7 8">
    <name type="scientific">Ameca splendens</name>
    <dbReference type="NCBI Taxonomy" id="208324"/>
    <lineage>
        <taxon>Eukaryota</taxon>
        <taxon>Metazoa</taxon>
        <taxon>Chordata</taxon>
        <taxon>Craniata</taxon>
        <taxon>Vertebrata</taxon>
        <taxon>Euteleostomi</taxon>
        <taxon>Actinopterygii</taxon>
        <taxon>Neopterygii</taxon>
        <taxon>Teleostei</taxon>
        <taxon>Neoteleostei</taxon>
        <taxon>Acanthomorphata</taxon>
        <taxon>Ovalentaria</taxon>
        <taxon>Atherinomorphae</taxon>
        <taxon>Cyprinodontiformes</taxon>
        <taxon>Goodeidae</taxon>
        <taxon>Ameca</taxon>
    </lineage>
</organism>
<dbReference type="SMART" id="SM00119">
    <property type="entry name" value="HECTc"/>
    <property type="match status" value="1"/>
</dbReference>
<evidence type="ECO:0000256" key="3">
    <source>
        <dbReference type="ARBA" id="ARBA00022679"/>
    </source>
</evidence>
<dbReference type="Gene3D" id="3.30.2410.10">
    <property type="entry name" value="Hect, E3 ligase catalytic domain"/>
    <property type="match status" value="1"/>
</dbReference>
<name>A0ABV0XQJ1_9TELE</name>
<dbReference type="InterPro" id="IPR044611">
    <property type="entry name" value="E3A/B/C-like"/>
</dbReference>
<protein>
    <recommendedName>
        <fullName evidence="2">HECT-type E3 ubiquitin transferase</fullName>
        <ecNumber evidence="2">2.3.2.26</ecNumber>
    </recommendedName>
</protein>